<dbReference type="OrthoDB" id="2783063at2759"/>
<dbReference type="HOGENOM" id="CLU_2742615_0_0_1"/>
<dbReference type="InParanoid" id="E9GT21"/>
<dbReference type="Pfam" id="PF25597">
    <property type="entry name" value="SH3_retrovirus"/>
    <property type="match status" value="1"/>
</dbReference>
<evidence type="ECO:0000259" key="1">
    <source>
        <dbReference type="Pfam" id="PF25597"/>
    </source>
</evidence>
<organism evidence="2 3">
    <name type="scientific">Daphnia pulex</name>
    <name type="common">Water flea</name>
    <dbReference type="NCBI Taxonomy" id="6669"/>
    <lineage>
        <taxon>Eukaryota</taxon>
        <taxon>Metazoa</taxon>
        <taxon>Ecdysozoa</taxon>
        <taxon>Arthropoda</taxon>
        <taxon>Crustacea</taxon>
        <taxon>Branchiopoda</taxon>
        <taxon>Diplostraca</taxon>
        <taxon>Cladocera</taxon>
        <taxon>Anomopoda</taxon>
        <taxon>Daphniidae</taxon>
        <taxon>Daphnia</taxon>
    </lineage>
</organism>
<evidence type="ECO:0000313" key="2">
    <source>
        <dbReference type="EMBL" id="EFX77294.1"/>
    </source>
</evidence>
<accession>E9GT21</accession>
<keyword evidence="3" id="KW-1185">Reference proteome</keyword>
<reference evidence="2 3" key="1">
    <citation type="journal article" date="2011" name="Science">
        <title>The ecoresponsive genome of Daphnia pulex.</title>
        <authorList>
            <person name="Colbourne J.K."/>
            <person name="Pfrender M.E."/>
            <person name="Gilbert D."/>
            <person name="Thomas W.K."/>
            <person name="Tucker A."/>
            <person name="Oakley T.H."/>
            <person name="Tokishita S."/>
            <person name="Aerts A."/>
            <person name="Arnold G.J."/>
            <person name="Basu M.K."/>
            <person name="Bauer D.J."/>
            <person name="Caceres C.E."/>
            <person name="Carmel L."/>
            <person name="Casola C."/>
            <person name="Choi J.H."/>
            <person name="Detter J.C."/>
            <person name="Dong Q."/>
            <person name="Dusheyko S."/>
            <person name="Eads B.D."/>
            <person name="Frohlich T."/>
            <person name="Geiler-Samerotte K.A."/>
            <person name="Gerlach D."/>
            <person name="Hatcher P."/>
            <person name="Jogdeo S."/>
            <person name="Krijgsveld J."/>
            <person name="Kriventseva E.V."/>
            <person name="Kultz D."/>
            <person name="Laforsch C."/>
            <person name="Lindquist E."/>
            <person name="Lopez J."/>
            <person name="Manak J.R."/>
            <person name="Muller J."/>
            <person name="Pangilinan J."/>
            <person name="Patwardhan R.P."/>
            <person name="Pitluck S."/>
            <person name="Pritham E.J."/>
            <person name="Rechtsteiner A."/>
            <person name="Rho M."/>
            <person name="Rogozin I.B."/>
            <person name="Sakarya O."/>
            <person name="Salamov A."/>
            <person name="Schaack S."/>
            <person name="Shapiro H."/>
            <person name="Shiga Y."/>
            <person name="Skalitzky C."/>
            <person name="Smith Z."/>
            <person name="Souvorov A."/>
            <person name="Sung W."/>
            <person name="Tang Z."/>
            <person name="Tsuchiya D."/>
            <person name="Tu H."/>
            <person name="Vos H."/>
            <person name="Wang M."/>
            <person name="Wolf Y.I."/>
            <person name="Yamagata H."/>
            <person name="Yamada T."/>
            <person name="Ye Y."/>
            <person name="Shaw J.R."/>
            <person name="Andrews J."/>
            <person name="Crease T.J."/>
            <person name="Tang H."/>
            <person name="Lucas S.M."/>
            <person name="Robertson H.M."/>
            <person name="Bork P."/>
            <person name="Koonin E.V."/>
            <person name="Zdobnov E.M."/>
            <person name="Grigoriev I.V."/>
            <person name="Lynch M."/>
            <person name="Boore J.L."/>
        </authorList>
    </citation>
    <scope>NUCLEOTIDE SEQUENCE [LARGE SCALE GENOMIC DNA]</scope>
</reference>
<evidence type="ECO:0000313" key="3">
    <source>
        <dbReference type="Proteomes" id="UP000000305"/>
    </source>
</evidence>
<protein>
    <recommendedName>
        <fullName evidence="1">Retroviral polymerase SH3-like domain-containing protein</fullName>
    </recommendedName>
</protein>
<proteinExistence type="predicted"/>
<dbReference type="KEGG" id="dpx:DAPPUDRAFT_321572"/>
<dbReference type="EMBL" id="GL732563">
    <property type="protein sequence ID" value="EFX77294.1"/>
    <property type="molecule type" value="Genomic_DNA"/>
</dbReference>
<gene>
    <name evidence="2" type="ORF">DAPPUDRAFT_321572</name>
</gene>
<sequence length="71" mass="8309">MENRSGENWIQKDVNEVTFLGYSESSKSYRVFIPESQTVQIARDIIFDEKHKAEEQHEPVEPSTLFMHPPT</sequence>
<dbReference type="Proteomes" id="UP000000305">
    <property type="component" value="Unassembled WGS sequence"/>
</dbReference>
<feature type="domain" description="Retroviral polymerase SH3-like" evidence="1">
    <location>
        <begin position="16"/>
        <end position="56"/>
    </location>
</feature>
<name>E9GT21_DAPPU</name>
<dbReference type="AlphaFoldDB" id="E9GT21"/>
<dbReference type="InterPro" id="IPR057670">
    <property type="entry name" value="SH3_retrovirus"/>
</dbReference>